<proteinExistence type="predicted"/>
<dbReference type="Gene3D" id="1.10.150.370">
    <property type="entry name" value="Caenorhabditis elegans Her-1, C-terminal domain"/>
    <property type="match status" value="1"/>
</dbReference>
<dbReference type="PANTHER" id="PTHR37979">
    <property type="entry name" value="PROTEIN HER-1"/>
    <property type="match status" value="1"/>
</dbReference>
<dbReference type="OrthoDB" id="5845964at2759"/>
<dbReference type="Bgee" id="WBGene00001842">
    <property type="expression patterns" value="Expressed in embryo and 3 other cell types or tissues"/>
</dbReference>
<dbReference type="GO" id="GO:0030238">
    <property type="term" value="P:male sex determination"/>
    <property type="evidence" value="ECO:0000315"/>
    <property type="project" value="WormBase"/>
</dbReference>
<protein>
    <submittedName>
        <fullName evidence="1">Protein her-1</fullName>
    </submittedName>
</protein>
<dbReference type="HOGENOM" id="CLU_1533954_0_0_1"/>
<dbReference type="Pfam" id="PF09232">
    <property type="entry name" value="Caenor_Her-1"/>
    <property type="match status" value="1"/>
</dbReference>
<dbReference type="EMBL" id="BX284605">
    <property type="protein sequence ID" value="CAH19098.2"/>
    <property type="molecule type" value="Genomic_DNA"/>
</dbReference>
<dbReference type="PANTHER" id="PTHR37979:SF1">
    <property type="entry name" value="PROTEIN HER-1"/>
    <property type="match status" value="1"/>
</dbReference>
<dbReference type="Proteomes" id="UP000001940">
    <property type="component" value="Chromosome V"/>
</dbReference>
<dbReference type="InterPro" id="IPR015313">
    <property type="entry name" value="Her-1"/>
</dbReference>
<dbReference type="ExpressionAtlas" id="Q65ZB2">
    <property type="expression patterns" value="baseline"/>
</dbReference>
<keyword evidence="2" id="KW-1185">Reference proteome</keyword>
<dbReference type="InterPro" id="IPR043108">
    <property type="entry name" value="Her-1_C"/>
</dbReference>
<name>Q65ZB2_CAEEL</name>
<reference evidence="1 2" key="1">
    <citation type="journal article" date="1998" name="Science">
        <title>Genome sequence of the nematode C. elegans: a platform for investigating biology.</title>
        <authorList>
            <consortium name="The C. elegans sequencing consortium"/>
            <person name="Sulson J.E."/>
            <person name="Waterston R."/>
        </authorList>
    </citation>
    <scope>NUCLEOTIDE SEQUENCE [LARGE SCALE GENOMIC DNA]</scope>
    <source>
        <strain evidence="1 2">Bristol N2</strain>
    </source>
</reference>
<sequence>MTSPSIDAATRLDSIKSCSLLDNVLYKCFEKCRSLRKDGIKIEVLQFEEYCNATFIQKRTFRGV</sequence>
<dbReference type="RefSeq" id="NP_001024311.2">
    <property type="nucleotide sequence ID" value="NM_001029140.5"/>
</dbReference>
<evidence type="ECO:0000313" key="1">
    <source>
        <dbReference type="EMBL" id="CAH19098.2"/>
    </source>
</evidence>
<accession>Q65ZB2</accession>
<dbReference type="AGR" id="WB:WBGene00001842"/>
<dbReference type="SMR" id="Q65ZB2"/>
<evidence type="ECO:0000313" key="3">
    <source>
        <dbReference type="WormBase" id="ZK287.8b"/>
    </source>
</evidence>
<dbReference type="WormBase" id="ZK287.8b">
    <property type="protein sequence ID" value="CE46124"/>
    <property type="gene ID" value="WBGene00001842"/>
    <property type="gene designation" value="her-1"/>
</dbReference>
<organism evidence="1 2">
    <name type="scientific">Caenorhabditis elegans</name>
    <dbReference type="NCBI Taxonomy" id="6239"/>
    <lineage>
        <taxon>Eukaryota</taxon>
        <taxon>Metazoa</taxon>
        <taxon>Ecdysozoa</taxon>
        <taxon>Nematoda</taxon>
        <taxon>Chromadorea</taxon>
        <taxon>Rhabditida</taxon>
        <taxon>Rhabditina</taxon>
        <taxon>Rhabditomorpha</taxon>
        <taxon>Rhabditoidea</taxon>
        <taxon>Rhabditidae</taxon>
        <taxon>Peloderinae</taxon>
        <taxon>Caenorhabditis</taxon>
    </lineage>
</organism>
<dbReference type="AlphaFoldDB" id="Q65ZB2"/>
<dbReference type="SUPFAM" id="SSF110014">
    <property type="entry name" value="Her-1"/>
    <property type="match status" value="1"/>
</dbReference>
<dbReference type="InterPro" id="IPR036341">
    <property type="entry name" value="Her-1_sf"/>
</dbReference>
<gene>
    <name evidence="1 3" type="primary">her-1</name>
    <name evidence="1" type="ORF">CELE_ZK287.8</name>
    <name evidence="3" type="ORF">ZK287.8</name>
</gene>
<dbReference type="CTD" id="179360"/>
<evidence type="ECO:0000313" key="2">
    <source>
        <dbReference type="Proteomes" id="UP000001940"/>
    </source>
</evidence>
<dbReference type="GeneID" id="179360"/>